<gene>
    <name evidence="1" type="ORF">PHACADRAFT_264328</name>
</gene>
<dbReference type="AlphaFoldDB" id="K5WKQ8"/>
<dbReference type="HOGENOM" id="CLU_1960351_0_0_1"/>
<dbReference type="SUPFAM" id="SSF52833">
    <property type="entry name" value="Thioredoxin-like"/>
    <property type="match status" value="1"/>
</dbReference>
<dbReference type="CDD" id="cd02947">
    <property type="entry name" value="TRX_family"/>
    <property type="match status" value="1"/>
</dbReference>
<reference evidence="1 2" key="1">
    <citation type="journal article" date="2012" name="BMC Genomics">
        <title>Comparative genomics of the white-rot fungi, Phanerochaete carnosa and P. chrysosporium, to elucidate the genetic basis of the distinct wood types they colonize.</title>
        <authorList>
            <person name="Suzuki H."/>
            <person name="MacDonald J."/>
            <person name="Syed K."/>
            <person name="Salamov A."/>
            <person name="Hori C."/>
            <person name="Aerts A."/>
            <person name="Henrissat B."/>
            <person name="Wiebenga A."/>
            <person name="vanKuyk P.A."/>
            <person name="Barry K."/>
            <person name="Lindquist E."/>
            <person name="LaButti K."/>
            <person name="Lapidus A."/>
            <person name="Lucas S."/>
            <person name="Coutinho P."/>
            <person name="Gong Y."/>
            <person name="Samejima M."/>
            <person name="Mahadevan R."/>
            <person name="Abou-Zaid M."/>
            <person name="de Vries R.P."/>
            <person name="Igarashi K."/>
            <person name="Yadav J.S."/>
            <person name="Grigoriev I.V."/>
            <person name="Master E.R."/>
        </authorList>
    </citation>
    <scope>NUCLEOTIDE SEQUENCE [LARGE SCALE GENOMIC DNA]</scope>
    <source>
        <strain evidence="1 2">HHB-10118-sp</strain>
    </source>
</reference>
<dbReference type="RefSeq" id="XP_007401077.1">
    <property type="nucleotide sequence ID" value="XM_007401015.1"/>
</dbReference>
<dbReference type="GeneID" id="18918788"/>
<organism evidence="1 2">
    <name type="scientific">Phanerochaete carnosa (strain HHB-10118-sp)</name>
    <name type="common">White-rot fungus</name>
    <name type="synonym">Peniophora carnosa</name>
    <dbReference type="NCBI Taxonomy" id="650164"/>
    <lineage>
        <taxon>Eukaryota</taxon>
        <taxon>Fungi</taxon>
        <taxon>Dikarya</taxon>
        <taxon>Basidiomycota</taxon>
        <taxon>Agaricomycotina</taxon>
        <taxon>Agaricomycetes</taxon>
        <taxon>Polyporales</taxon>
        <taxon>Phanerochaetaceae</taxon>
        <taxon>Phanerochaete</taxon>
    </lineage>
</organism>
<dbReference type="EMBL" id="JH930478">
    <property type="protein sequence ID" value="EKM50817.1"/>
    <property type="molecule type" value="Genomic_DNA"/>
</dbReference>
<keyword evidence="2" id="KW-1185">Reference proteome</keyword>
<evidence type="ECO:0008006" key="3">
    <source>
        <dbReference type="Google" id="ProtNLM"/>
    </source>
</evidence>
<evidence type="ECO:0000313" key="1">
    <source>
        <dbReference type="EMBL" id="EKM50817.1"/>
    </source>
</evidence>
<dbReference type="Gene3D" id="3.40.30.10">
    <property type="entry name" value="Glutaredoxin"/>
    <property type="match status" value="1"/>
</dbReference>
<dbReference type="InterPro" id="IPR036249">
    <property type="entry name" value="Thioredoxin-like_sf"/>
</dbReference>
<sequence>MFRPVFEQIAESTGVIEDVDFYSVNCTDAPREMYPAIEAIKSQGVPAVGVFSRGDLFAEVSGFIPLGEFRRWLSECMTLRGQQYSDEQTVRAQQVMKTVQSMQVGGEPVIIPVKDGNRFKSLVRIISQ</sequence>
<proteinExistence type="predicted"/>
<accession>K5WKQ8</accession>
<name>K5WKQ8_PHACS</name>
<protein>
    <recommendedName>
        <fullName evidence="3">Thioredoxin domain-containing protein</fullName>
    </recommendedName>
</protein>
<dbReference type="KEGG" id="pco:PHACADRAFT_264328"/>
<dbReference type="InParanoid" id="K5WKQ8"/>
<evidence type="ECO:0000313" key="2">
    <source>
        <dbReference type="Proteomes" id="UP000008370"/>
    </source>
</evidence>
<dbReference type="Proteomes" id="UP000008370">
    <property type="component" value="Unassembled WGS sequence"/>
</dbReference>